<dbReference type="Proteomes" id="UP000185392">
    <property type="component" value="Segment"/>
</dbReference>
<evidence type="ECO:0000313" key="3">
    <source>
        <dbReference type="EMBL" id="AIX15761.1"/>
    </source>
</evidence>
<dbReference type="Proteomes" id="UP000185406">
    <property type="component" value="Segment"/>
</dbReference>
<dbReference type="EMBL" id="KJ019038">
    <property type="protein sequence ID" value="AIX16871.1"/>
    <property type="molecule type" value="Genomic_DNA"/>
</dbReference>
<evidence type="ECO:0000313" key="22">
    <source>
        <dbReference type="EMBL" id="AIX45199.1"/>
    </source>
</evidence>
<evidence type="ECO:0000313" key="10">
    <source>
        <dbReference type="EMBL" id="AIX25497.1"/>
    </source>
</evidence>
<dbReference type="Proteomes" id="UP000185403">
    <property type="component" value="Segment"/>
</dbReference>
<evidence type="ECO:0000313" key="18">
    <source>
        <dbReference type="EMBL" id="AIX39585.1"/>
    </source>
</evidence>
<dbReference type="Proteomes" id="UP000185405">
    <property type="component" value="Segment"/>
</dbReference>
<dbReference type="EMBL" id="KJ019163">
    <property type="protein sequence ID" value="AIX46556.1"/>
    <property type="molecule type" value="Genomic_DNA"/>
</dbReference>
<dbReference type="EMBL" id="KJ019076">
    <property type="protein sequence ID" value="AIX25497.1"/>
    <property type="molecule type" value="Genomic_DNA"/>
</dbReference>
<dbReference type="EMBL" id="KJ019114">
    <property type="protein sequence ID" value="AIX34983.1"/>
    <property type="molecule type" value="Genomic_DNA"/>
</dbReference>
<dbReference type="EMBL" id="KJ019116">
    <property type="protein sequence ID" value="AIX35406.1"/>
    <property type="molecule type" value="Genomic_DNA"/>
</dbReference>
<proteinExistence type="predicted"/>
<dbReference type="Proteomes" id="UP000185400">
    <property type="component" value="Segment"/>
</dbReference>
<dbReference type="EMBL" id="KJ019081">
    <property type="protein sequence ID" value="AIX26580.1"/>
    <property type="molecule type" value="Genomic_DNA"/>
</dbReference>
<evidence type="ECO:0000313" key="14">
    <source>
        <dbReference type="EMBL" id="AIX28201.1"/>
    </source>
</evidence>
<dbReference type="EMBL" id="KJ019158">
    <property type="protein sequence ID" value="AIX45407.1"/>
    <property type="molecule type" value="Genomic_DNA"/>
</dbReference>
<dbReference type="Proteomes" id="UP000185402">
    <property type="component" value="Segment"/>
</dbReference>
<dbReference type="EMBL" id="KJ019067">
    <property type="protein sequence ID" value="AIX23544.1"/>
    <property type="molecule type" value="Genomic_DNA"/>
</dbReference>
<protein>
    <submittedName>
        <fullName evidence="14">Uncharacterized protein</fullName>
    </submittedName>
</protein>
<dbReference type="EMBL" id="KJ019087">
    <property type="protein sequence ID" value="AIX27993.1"/>
    <property type="molecule type" value="Genomic_DNA"/>
</dbReference>
<dbReference type="EMBL" id="KJ019088">
    <property type="protein sequence ID" value="AIX28201.1"/>
    <property type="molecule type" value="Genomic_DNA"/>
</dbReference>
<evidence type="ECO:0000313" key="27">
    <source>
        <dbReference type="Proteomes" id="UP000185407"/>
    </source>
</evidence>
<dbReference type="Proteomes" id="UP000185408">
    <property type="component" value="Segment"/>
</dbReference>
<evidence type="ECO:0000313" key="8">
    <source>
        <dbReference type="EMBL" id="AIX23544.1"/>
    </source>
</evidence>
<dbReference type="Proteomes" id="UP000185398">
    <property type="component" value="Segment"/>
</dbReference>
<dbReference type="EMBL" id="KJ019033">
    <property type="protein sequence ID" value="AIX15761.1"/>
    <property type="molecule type" value="Genomic_DNA"/>
</dbReference>
<reference evidence="25 26" key="1">
    <citation type="submission" date="2013-12" db="EMBL/GenBank/DDBJ databases">
        <title>Ecological redundancy of diverse viral populations within a natural community.</title>
        <authorList>
            <person name="Gregory A.C."/>
            <person name="LaButti K."/>
            <person name="Copeland A."/>
            <person name="Woyke T."/>
            <person name="Sullivan M.B."/>
        </authorList>
    </citation>
    <scope>NUCLEOTIDE SEQUENCE [LARGE SCALE GENOMIC DNA]</scope>
    <source>
        <strain evidence="18">Syn7803C101</strain>
        <strain evidence="19">Syn7803C104</strain>
        <strain evidence="20">Syn7803C107</strain>
        <strain evidence="21">Syn7803C26</strain>
        <strain evidence="22">Syn7803C31</strain>
        <strain evidence="23">Syn7803C33</strain>
        <strain evidence="24">Syn7803C38</strain>
        <strain evidence="1">Syn7803C42</strain>
        <strain evidence="2">Syn7803C47</strain>
        <strain evidence="3">Syn7803C53</strain>
        <strain evidence="4">Syn7803C59</strain>
        <strain evidence="5">Syn7803C60</strain>
        <strain evidence="6">Syn7803C86</strain>
        <strain evidence="7">Syn7803C99</strain>
        <strain evidence="14">Syn7803US1</strain>
        <strain evidence="8">Syn7803US101</strain>
        <strain evidence="9">Syn7803US102</strain>
        <strain evidence="10">Syn7803US112</strain>
        <strain evidence="11">Syn7803US117</strain>
        <strain evidence="12">Syn7803US123</strain>
        <strain evidence="13">Syn7803US19</strain>
        <strain evidence="15">Syn7803US60</strain>
        <strain evidence="16">Syn7803US62</strain>
        <strain evidence="17">Syn7803US79</strain>
    </source>
</reference>
<evidence type="ECO:0000313" key="23">
    <source>
        <dbReference type="EMBL" id="AIX45407.1"/>
    </source>
</evidence>
<evidence type="ECO:0000313" key="12">
    <source>
        <dbReference type="EMBL" id="AIX27218.1"/>
    </source>
</evidence>
<dbReference type="Proteomes" id="UP000185401">
    <property type="component" value="Segment"/>
</dbReference>
<dbReference type="Proteomes" id="UP000185409">
    <property type="component" value="Segment"/>
</dbReference>
<evidence type="ECO:0000313" key="15">
    <source>
        <dbReference type="EMBL" id="AIX34983.1"/>
    </source>
</evidence>
<dbReference type="EMBL" id="KJ019153">
    <property type="protein sequence ID" value="AIX44278.1"/>
    <property type="molecule type" value="Genomic_DNA"/>
</dbReference>
<evidence type="ECO:0000313" key="2">
    <source>
        <dbReference type="EMBL" id="AIX15115.1"/>
    </source>
</evidence>
<dbReference type="Proteomes" id="UP000185407">
    <property type="component" value="Segment"/>
</dbReference>
<dbReference type="EMBL" id="KJ019122">
    <property type="protein sequence ID" value="AIX36702.1"/>
    <property type="molecule type" value="Genomic_DNA"/>
</dbReference>
<dbReference type="Proteomes" id="UP000185396">
    <property type="component" value="Segment"/>
</dbReference>
<dbReference type="EMBL" id="KJ019157">
    <property type="protein sequence ID" value="AIX45199.1"/>
    <property type="molecule type" value="Genomic_DNA"/>
</dbReference>
<dbReference type="EMBL" id="KJ019137">
    <property type="protein sequence ID" value="AIX40012.1"/>
    <property type="molecule type" value="Genomic_DNA"/>
</dbReference>
<dbReference type="EMBL" id="KJ019135">
    <property type="protein sequence ID" value="AIX39585.1"/>
    <property type="molecule type" value="Genomic_DNA"/>
</dbReference>
<organism evidence="14 27">
    <name type="scientific">Synechococcus phage ACG-2014a</name>
    <dbReference type="NCBI Taxonomy" id="1493507"/>
    <lineage>
        <taxon>Viruses</taxon>
        <taxon>Duplodnaviria</taxon>
        <taxon>Heunggongvirae</taxon>
        <taxon>Uroviricota</taxon>
        <taxon>Caudoviricetes</taxon>
        <taxon>Pantevenvirales</taxon>
        <taxon>Kyanoviridae</taxon>
        <taxon>Acionnavirus</taxon>
        <taxon>Acionnavirus monteraybay</taxon>
    </lineage>
</organism>
<evidence type="ECO:0000313" key="6">
    <source>
        <dbReference type="EMBL" id="AIX20746.1"/>
    </source>
</evidence>
<evidence type="ECO:0000313" key="11">
    <source>
        <dbReference type="EMBL" id="AIX26580.1"/>
    </source>
</evidence>
<dbReference type="EMBL" id="KJ019055">
    <property type="protein sequence ID" value="AIX20746.1"/>
    <property type="molecule type" value="Genomic_DNA"/>
</dbReference>
<dbReference type="Proteomes" id="UP000185393">
    <property type="component" value="Segment"/>
</dbReference>
<dbReference type="Proteomes" id="UP000185387">
    <property type="component" value="Segment"/>
</dbReference>
<dbReference type="EMBL" id="KJ019065">
    <property type="protein sequence ID" value="AIX23048.1"/>
    <property type="molecule type" value="Genomic_DNA"/>
</dbReference>
<sequence>MIILSEDSLGCAYSIDSEGTLFFTPQYTDSTINIHDWIEVDHLSLLGEEDNVRSIIDTIHEQLITLSKSIGEYYQP</sequence>
<dbReference type="Proteomes" id="UP000185395">
    <property type="component" value="Segment"/>
</dbReference>
<evidence type="ECO:0000313" key="26">
    <source>
        <dbReference type="Proteomes" id="UP000185387"/>
    </source>
</evidence>
<evidence type="ECO:0000313" key="25">
    <source>
        <dbReference type="Proteomes" id="UP000033004"/>
    </source>
</evidence>
<evidence type="ECO:0000313" key="5">
    <source>
        <dbReference type="EMBL" id="AIX17080.1"/>
    </source>
</evidence>
<evidence type="ECO:0000313" key="24">
    <source>
        <dbReference type="EMBL" id="AIX46556.1"/>
    </source>
</evidence>
<evidence type="ECO:0000313" key="1">
    <source>
        <dbReference type="EMBL" id="AIX14250.1"/>
    </source>
</evidence>
<dbReference type="Proteomes" id="UP000185397">
    <property type="component" value="Segment"/>
</dbReference>
<evidence type="ECO:0000313" key="9">
    <source>
        <dbReference type="EMBL" id="AIX23750.1"/>
    </source>
</evidence>
<dbReference type="EMBL" id="KJ019039">
    <property type="protein sequence ID" value="AIX17080.1"/>
    <property type="molecule type" value="Genomic_DNA"/>
</dbReference>
<dbReference type="EMBL" id="KJ019030">
    <property type="protein sequence ID" value="AIX15115.1"/>
    <property type="molecule type" value="Genomic_DNA"/>
</dbReference>
<dbReference type="Proteomes" id="UP000185389">
    <property type="component" value="Segment"/>
</dbReference>
<dbReference type="Proteomes" id="UP000185394">
    <property type="component" value="Segment"/>
</dbReference>
<dbReference type="Proteomes" id="UP000185399">
    <property type="component" value="Segment"/>
</dbReference>
<dbReference type="EMBL" id="KJ019068">
    <property type="protein sequence ID" value="AIX23750.1"/>
    <property type="molecule type" value="Genomic_DNA"/>
</dbReference>
<accession>A0A0E3FIS5</accession>
<dbReference type="EMBL" id="KJ019026">
    <property type="protein sequence ID" value="AIX14250.1"/>
    <property type="molecule type" value="Genomic_DNA"/>
</dbReference>
<evidence type="ECO:0000313" key="16">
    <source>
        <dbReference type="EMBL" id="AIX35406.1"/>
    </source>
</evidence>
<name>A0A0E3FIS5_9CAUD</name>
<dbReference type="EMBL" id="KJ019084">
    <property type="protein sequence ID" value="AIX27218.1"/>
    <property type="molecule type" value="Genomic_DNA"/>
</dbReference>
<dbReference type="Proteomes" id="UP000185388">
    <property type="component" value="Segment"/>
</dbReference>
<dbReference type="Proteomes" id="UP000185404">
    <property type="component" value="Segment"/>
</dbReference>
<evidence type="ECO:0000313" key="7">
    <source>
        <dbReference type="EMBL" id="AIX23048.1"/>
    </source>
</evidence>
<evidence type="ECO:0000313" key="4">
    <source>
        <dbReference type="EMBL" id="AIX16871.1"/>
    </source>
</evidence>
<evidence type="ECO:0000313" key="13">
    <source>
        <dbReference type="EMBL" id="AIX27993.1"/>
    </source>
</evidence>
<evidence type="ECO:0000313" key="20">
    <source>
        <dbReference type="EMBL" id="AIX40220.1"/>
    </source>
</evidence>
<dbReference type="EMBL" id="KJ019138">
    <property type="protein sequence ID" value="AIX40220.1"/>
    <property type="molecule type" value="Genomic_DNA"/>
</dbReference>
<gene>
    <name evidence="18" type="ORF">Syn7803C101_67</name>
    <name evidence="19" type="ORF">Syn7803C104_68</name>
    <name evidence="20" type="ORF">Syn7803C107_66</name>
    <name evidence="21" type="ORF">Syn7803C26_66</name>
    <name evidence="22" type="ORF">Syn7803C31_67</name>
    <name evidence="23" type="ORF">Syn7803C33_64</name>
    <name evidence="24" type="ORF">Syn7803C38_64</name>
    <name evidence="1" type="ORF">Syn7803C42_65</name>
    <name evidence="2" type="ORF">Syn7803C47_66</name>
    <name evidence="3" type="ORF">Syn7803C53_64</name>
    <name evidence="4" type="ORF">Syn7803C59_64</name>
    <name evidence="5" type="ORF">Syn7803C60_64</name>
    <name evidence="6" type="ORF">Syn7803C86_66</name>
    <name evidence="7" type="ORF">Syn7803C99_65</name>
    <name evidence="8" type="ORF">Syn7803US101_65</name>
    <name evidence="9" type="ORF">Syn7803US102_65</name>
    <name evidence="10" type="ORF">Syn7803US112_65</name>
    <name evidence="11" type="ORF">Syn7803US117_65</name>
    <name evidence="12" type="ORF">Syn7803US123_67</name>
    <name evidence="13" type="ORF">Syn7803US19_64</name>
    <name evidence="14" type="ORF">Syn7803US1_65</name>
    <name evidence="15" type="ORF">Syn7803US60_65</name>
    <name evidence="16" type="ORF">Syn7803US62_65</name>
    <name evidence="17" type="ORF">Syn7803US79_66</name>
</gene>
<evidence type="ECO:0000313" key="21">
    <source>
        <dbReference type="EMBL" id="AIX44278.1"/>
    </source>
</evidence>
<dbReference type="Proteomes" id="UP000033004">
    <property type="component" value="Segment"/>
</dbReference>
<dbReference type="Proteomes" id="UP000185390">
    <property type="component" value="Segment"/>
</dbReference>
<evidence type="ECO:0000313" key="19">
    <source>
        <dbReference type="EMBL" id="AIX40012.1"/>
    </source>
</evidence>
<dbReference type="Proteomes" id="UP000185391">
    <property type="component" value="Segment"/>
</dbReference>
<evidence type="ECO:0000313" key="17">
    <source>
        <dbReference type="EMBL" id="AIX36702.1"/>
    </source>
</evidence>